<keyword evidence="5" id="KW-0325">Glycoprotein</keyword>
<evidence type="ECO:0000256" key="2">
    <source>
        <dbReference type="ARBA" id="ARBA00022676"/>
    </source>
</evidence>
<feature type="compositionally biased region" description="Pro residues" evidence="8">
    <location>
        <begin position="167"/>
        <end position="178"/>
    </location>
</feature>
<evidence type="ECO:0000256" key="7">
    <source>
        <dbReference type="RuleBase" id="RU367004"/>
    </source>
</evidence>
<comment type="function">
    <text evidence="7">May be involved in cell wall biosynthesis.</text>
</comment>
<dbReference type="GO" id="GO:0032580">
    <property type="term" value="C:Golgi cisterna membrane"/>
    <property type="evidence" value="ECO:0007669"/>
    <property type="project" value="UniProtKB-SubCell"/>
</dbReference>
<feature type="compositionally biased region" description="Low complexity" evidence="8">
    <location>
        <begin position="141"/>
        <end position="157"/>
    </location>
</feature>
<evidence type="ECO:0000256" key="5">
    <source>
        <dbReference type="ARBA" id="ARBA00023180"/>
    </source>
</evidence>
<dbReference type="Pfam" id="PF03254">
    <property type="entry name" value="XG_FTase"/>
    <property type="match status" value="1"/>
</dbReference>
<evidence type="ECO:0000256" key="6">
    <source>
        <dbReference type="ARBA" id="ARBA00023316"/>
    </source>
</evidence>
<name>A0AAE0B7P1_9ROSI</name>
<dbReference type="AlphaFoldDB" id="A0AAE0B7P1"/>
<keyword evidence="3 7" id="KW-0808">Transferase</keyword>
<keyword evidence="4 7" id="KW-0333">Golgi apparatus</keyword>
<protein>
    <recommendedName>
        <fullName evidence="7">Fucosyltransferase</fullName>
        <ecNumber evidence="7">2.4.1.-</ecNumber>
    </recommendedName>
</protein>
<comment type="caution">
    <text evidence="9">The sequence shown here is derived from an EMBL/GenBank/DDBJ whole genome shotgun (WGS) entry which is preliminary data.</text>
</comment>
<keyword evidence="2 7" id="KW-0328">Glycosyltransferase</keyword>
<feature type="compositionally biased region" description="Polar residues" evidence="8">
    <location>
        <begin position="208"/>
        <end position="217"/>
    </location>
</feature>
<sequence length="217" mass="23294">MKTENATAPNPPYRMAMLMEPCFHAPPFYDCKAKKGIDIGALVPHKELKFRRHKNLIEDLEDLQQQAGMGGYGVNEGKANIVLVGNMSVDVLSDMGGCGNAERHGVMGVVRNPPSAAKTNLDPAAKTNPAAPSTTKPNPIASPTTTIQTKTPSTSKIKPSHKLSHKPSPPQTQPPSPSQIPSNSNPNRHISHHNQYPTTAIDLAATKPTKNQTAPTY</sequence>
<feature type="region of interest" description="Disordered" evidence="8">
    <location>
        <begin position="106"/>
        <end position="217"/>
    </location>
</feature>
<reference evidence="9" key="1">
    <citation type="journal article" date="2023" name="Plant J.">
        <title>Genome sequences and population genomics provide insights into the demographic history, inbreeding, and mutation load of two 'living fossil' tree species of Dipteronia.</title>
        <authorList>
            <person name="Feng Y."/>
            <person name="Comes H.P."/>
            <person name="Chen J."/>
            <person name="Zhu S."/>
            <person name="Lu R."/>
            <person name="Zhang X."/>
            <person name="Li P."/>
            <person name="Qiu J."/>
            <person name="Olsen K.M."/>
            <person name="Qiu Y."/>
        </authorList>
    </citation>
    <scope>NUCLEOTIDE SEQUENCE</scope>
    <source>
        <strain evidence="9">NBL</strain>
    </source>
</reference>
<comment type="subcellular location">
    <subcellularLocation>
        <location evidence="7">Golgi apparatus</location>
        <location evidence="7">Golgi stack membrane</location>
        <topology evidence="7">Single-pass type II membrane protein</topology>
    </subcellularLocation>
</comment>
<dbReference type="Proteomes" id="UP001281410">
    <property type="component" value="Unassembled WGS sequence"/>
</dbReference>
<gene>
    <name evidence="9" type="ORF">Dsin_002525</name>
</gene>
<dbReference type="EMBL" id="JANJYJ010000001">
    <property type="protein sequence ID" value="KAK3230644.1"/>
    <property type="molecule type" value="Genomic_DNA"/>
</dbReference>
<evidence type="ECO:0000256" key="8">
    <source>
        <dbReference type="SAM" id="MobiDB-lite"/>
    </source>
</evidence>
<evidence type="ECO:0000256" key="3">
    <source>
        <dbReference type="ARBA" id="ARBA00022679"/>
    </source>
</evidence>
<keyword evidence="6 7" id="KW-0961">Cell wall biogenesis/degradation</keyword>
<proteinExistence type="inferred from homology"/>
<accession>A0AAE0B7P1</accession>
<organism evidence="9 10">
    <name type="scientific">Dipteronia sinensis</name>
    <dbReference type="NCBI Taxonomy" id="43782"/>
    <lineage>
        <taxon>Eukaryota</taxon>
        <taxon>Viridiplantae</taxon>
        <taxon>Streptophyta</taxon>
        <taxon>Embryophyta</taxon>
        <taxon>Tracheophyta</taxon>
        <taxon>Spermatophyta</taxon>
        <taxon>Magnoliopsida</taxon>
        <taxon>eudicotyledons</taxon>
        <taxon>Gunneridae</taxon>
        <taxon>Pentapetalae</taxon>
        <taxon>rosids</taxon>
        <taxon>malvids</taxon>
        <taxon>Sapindales</taxon>
        <taxon>Sapindaceae</taxon>
        <taxon>Hippocastanoideae</taxon>
        <taxon>Acereae</taxon>
        <taxon>Dipteronia</taxon>
    </lineage>
</organism>
<dbReference type="InterPro" id="IPR004938">
    <property type="entry name" value="XG_FTase"/>
</dbReference>
<dbReference type="GO" id="GO:0071555">
    <property type="term" value="P:cell wall organization"/>
    <property type="evidence" value="ECO:0007669"/>
    <property type="project" value="UniProtKB-UniRule"/>
</dbReference>
<evidence type="ECO:0000256" key="1">
    <source>
        <dbReference type="ARBA" id="ARBA00010481"/>
    </source>
</evidence>
<dbReference type="GO" id="GO:0042546">
    <property type="term" value="P:cell wall biogenesis"/>
    <property type="evidence" value="ECO:0007669"/>
    <property type="project" value="InterPro"/>
</dbReference>
<dbReference type="GO" id="GO:0008107">
    <property type="term" value="F:galactoside 2-alpha-L-fucosyltransferase activity"/>
    <property type="evidence" value="ECO:0007669"/>
    <property type="project" value="InterPro"/>
</dbReference>
<keyword evidence="10" id="KW-1185">Reference proteome</keyword>
<evidence type="ECO:0000313" key="9">
    <source>
        <dbReference type="EMBL" id="KAK3230644.1"/>
    </source>
</evidence>
<dbReference type="EC" id="2.4.1.-" evidence="7"/>
<comment type="similarity">
    <text evidence="1 7">Belongs to the glycosyltransferase 37 family.</text>
</comment>
<evidence type="ECO:0000313" key="10">
    <source>
        <dbReference type="Proteomes" id="UP001281410"/>
    </source>
</evidence>
<evidence type="ECO:0000256" key="4">
    <source>
        <dbReference type="ARBA" id="ARBA00023034"/>
    </source>
</evidence>